<dbReference type="PATRIC" id="fig|1158610.3.peg.3128"/>
<dbReference type="Gene3D" id="3.40.50.1820">
    <property type="entry name" value="alpha/beta hydrolase"/>
    <property type="match status" value="1"/>
</dbReference>
<dbReference type="InterPro" id="IPR029058">
    <property type="entry name" value="AB_hydrolase_fold"/>
</dbReference>
<dbReference type="PANTHER" id="PTHR43798:SF33">
    <property type="entry name" value="HYDROLASE, PUTATIVE (AFU_ORTHOLOGUE AFUA_2G14860)-RELATED"/>
    <property type="match status" value="1"/>
</dbReference>
<dbReference type="GO" id="GO:0016020">
    <property type="term" value="C:membrane"/>
    <property type="evidence" value="ECO:0007669"/>
    <property type="project" value="TreeGrafter"/>
</dbReference>
<evidence type="ECO:0000313" key="4">
    <source>
        <dbReference type="EMBL" id="EOL41576.1"/>
    </source>
</evidence>
<dbReference type="InterPro" id="IPR050266">
    <property type="entry name" value="AB_hydrolase_sf"/>
</dbReference>
<dbReference type="RefSeq" id="WP_010769773.1">
    <property type="nucleotide sequence ID" value="NZ_ASWE01000001.1"/>
</dbReference>
<dbReference type="Pfam" id="PF00561">
    <property type="entry name" value="Abhydrolase_1"/>
    <property type="match status" value="1"/>
</dbReference>
<protein>
    <recommendedName>
        <fullName evidence="3">AB hydrolase-1 domain-containing protein</fullName>
    </recommendedName>
</protein>
<evidence type="ECO:0000259" key="3">
    <source>
        <dbReference type="Pfam" id="PF00561"/>
    </source>
</evidence>
<dbReference type="STRING" id="154621.RV11_GL000951"/>
<evidence type="ECO:0000313" key="5">
    <source>
        <dbReference type="Proteomes" id="UP000013785"/>
    </source>
</evidence>
<dbReference type="InterPro" id="IPR000073">
    <property type="entry name" value="AB_hydrolase_1"/>
</dbReference>
<name>R3W2C1_9ENTE</name>
<dbReference type="AlphaFoldDB" id="R3W2C1"/>
<keyword evidence="2" id="KW-0378">Hydrolase</keyword>
<dbReference type="InterPro" id="IPR002410">
    <property type="entry name" value="Peptidase_S33"/>
</dbReference>
<dbReference type="Proteomes" id="UP000013785">
    <property type="component" value="Unassembled WGS sequence"/>
</dbReference>
<dbReference type="EMBL" id="AJAT01000018">
    <property type="protein sequence ID" value="EOL41576.1"/>
    <property type="molecule type" value="Genomic_DNA"/>
</dbReference>
<accession>R3W2C1</accession>
<dbReference type="HOGENOM" id="CLU_020336_50_0_9"/>
<proteinExistence type="inferred from homology"/>
<keyword evidence="5" id="KW-1185">Reference proteome</keyword>
<dbReference type="eggNOG" id="COG2267">
    <property type="taxonomic scope" value="Bacteria"/>
</dbReference>
<evidence type="ECO:0000256" key="2">
    <source>
        <dbReference type="ARBA" id="ARBA00022801"/>
    </source>
</evidence>
<feature type="domain" description="AB hydrolase-1" evidence="3">
    <location>
        <begin position="28"/>
        <end position="267"/>
    </location>
</feature>
<organism evidence="4 5">
    <name type="scientific">Enterococcus phoeniculicola ATCC BAA-412</name>
    <dbReference type="NCBI Taxonomy" id="1158610"/>
    <lineage>
        <taxon>Bacteria</taxon>
        <taxon>Bacillati</taxon>
        <taxon>Bacillota</taxon>
        <taxon>Bacilli</taxon>
        <taxon>Lactobacillales</taxon>
        <taxon>Enterococcaceae</taxon>
        <taxon>Enterococcus</taxon>
    </lineage>
</organism>
<sequence length="285" mass="32467">MECQFFIQSEATVKLASLLSGNEQSEQIIIFLHGGPGSGYAPLRKIPAFKELEKQYLCFYFDQRSSGNSLYPTHVKMTKKELVDDVIQMISYVKKKFPKKQLYLFGGSFGGSLALHTIQQFSDDIQGLILSCPAVFFDNTTGEEFFRNMLHTHIQTTKLLFTSDDFDSILDLPAKDFFNHPQIKKYIYSKENQSTSTRYTAQISDWFFTDHLAGVFASCTIPMCIIQGKNDPICFEQAIDNQVKLEKNALISYHALDSCGHAPFEDQPQIFLDIIHKFIQEGTKC</sequence>
<dbReference type="OrthoDB" id="53505at2"/>
<dbReference type="PANTHER" id="PTHR43798">
    <property type="entry name" value="MONOACYLGLYCEROL LIPASE"/>
    <property type="match status" value="1"/>
</dbReference>
<reference evidence="4 5" key="1">
    <citation type="submission" date="2013-02" db="EMBL/GenBank/DDBJ databases">
        <title>The Genome Sequence of Enterococcus phoeniculicola BAA-412.</title>
        <authorList>
            <consortium name="The Broad Institute Genome Sequencing Platform"/>
            <consortium name="The Broad Institute Genome Sequencing Center for Infectious Disease"/>
            <person name="Earl A.M."/>
            <person name="Gilmore M.S."/>
            <person name="Lebreton F."/>
            <person name="Walker B."/>
            <person name="Young S.K."/>
            <person name="Zeng Q."/>
            <person name="Gargeya S."/>
            <person name="Fitzgerald M."/>
            <person name="Haas B."/>
            <person name="Abouelleil A."/>
            <person name="Alvarado L."/>
            <person name="Arachchi H.M."/>
            <person name="Berlin A.M."/>
            <person name="Chapman S.B."/>
            <person name="Dewar J."/>
            <person name="Goldberg J."/>
            <person name="Griggs A."/>
            <person name="Gujja S."/>
            <person name="Hansen M."/>
            <person name="Howarth C."/>
            <person name="Imamovic A."/>
            <person name="Larimer J."/>
            <person name="McCowan C."/>
            <person name="Murphy C."/>
            <person name="Neiman D."/>
            <person name="Pearson M."/>
            <person name="Priest M."/>
            <person name="Roberts A."/>
            <person name="Saif S."/>
            <person name="Shea T."/>
            <person name="Sisk P."/>
            <person name="Sykes S."/>
            <person name="Wortman J."/>
            <person name="Nusbaum C."/>
            <person name="Birren B."/>
        </authorList>
    </citation>
    <scope>NUCLEOTIDE SEQUENCE [LARGE SCALE GENOMIC DNA]</scope>
    <source>
        <strain evidence="4 5">ATCC BAA-412</strain>
    </source>
</reference>
<comment type="similarity">
    <text evidence="1">Belongs to the peptidase S33 family.</text>
</comment>
<evidence type="ECO:0000256" key="1">
    <source>
        <dbReference type="ARBA" id="ARBA00010088"/>
    </source>
</evidence>
<gene>
    <name evidence="4" type="ORF">UC3_03139</name>
</gene>
<dbReference type="GO" id="GO:0004177">
    <property type="term" value="F:aminopeptidase activity"/>
    <property type="evidence" value="ECO:0007669"/>
    <property type="project" value="UniProtKB-EC"/>
</dbReference>
<dbReference type="PRINTS" id="PR00793">
    <property type="entry name" value="PROAMNOPTASE"/>
</dbReference>
<comment type="caution">
    <text evidence="4">The sequence shown here is derived from an EMBL/GenBank/DDBJ whole genome shotgun (WGS) entry which is preliminary data.</text>
</comment>
<dbReference type="SUPFAM" id="SSF53474">
    <property type="entry name" value="alpha/beta-Hydrolases"/>
    <property type="match status" value="1"/>
</dbReference>
<dbReference type="GO" id="GO:0006508">
    <property type="term" value="P:proteolysis"/>
    <property type="evidence" value="ECO:0007669"/>
    <property type="project" value="InterPro"/>
</dbReference>